<evidence type="ECO:0008006" key="5">
    <source>
        <dbReference type="Google" id="ProtNLM"/>
    </source>
</evidence>
<dbReference type="AlphaFoldDB" id="A0A1C6VB65"/>
<organism evidence="3 4">
    <name type="scientific">Micromonospora yangpuensis</name>
    <dbReference type="NCBI Taxonomy" id="683228"/>
    <lineage>
        <taxon>Bacteria</taxon>
        <taxon>Bacillati</taxon>
        <taxon>Actinomycetota</taxon>
        <taxon>Actinomycetes</taxon>
        <taxon>Micromonosporales</taxon>
        <taxon>Micromonosporaceae</taxon>
        <taxon>Micromonospora</taxon>
    </lineage>
</organism>
<keyword evidence="2" id="KW-0812">Transmembrane</keyword>
<sequence length="333" mass="35484">MNRRIPEMLADADPARGVDVGPGDVEALLDRARTDVTSYAPVAPARWRPSRLVPLGAFALVLVAAAVFAALRPPVVSLTPGTPGMLPEPTAVPAPCLVTIADRLQATRYDGTSGRYEYLHLARSSGMSMELPGGGGRFASARYPEETTRWLAEDGSGRVHEVRGALAYPDEESQQFFSANPGLRPRTGTTTTVLSPGEVALLPLPAADPDAFDQALYQPRDNGPSHALVGVADLNRERILDAAHRRAVLRFLATTDGVVCRGEQTDPEGRPGVVVSADRGRGPRPSPGYQGREYLLFDPHTGELLADGSGADATGAVTWSTRYLERGRTDVLG</sequence>
<dbReference type="Proteomes" id="UP000198937">
    <property type="component" value="Unassembled WGS sequence"/>
</dbReference>
<evidence type="ECO:0000313" key="3">
    <source>
        <dbReference type="EMBL" id="SCL63583.1"/>
    </source>
</evidence>
<protein>
    <recommendedName>
        <fullName evidence="5">CU044_5270 family protein</fullName>
    </recommendedName>
</protein>
<keyword evidence="2" id="KW-1133">Transmembrane helix</keyword>
<accession>A0A1C6VB65</accession>
<evidence type="ECO:0000256" key="2">
    <source>
        <dbReference type="SAM" id="Phobius"/>
    </source>
</evidence>
<feature type="transmembrane region" description="Helical" evidence="2">
    <location>
        <begin position="52"/>
        <end position="71"/>
    </location>
</feature>
<reference evidence="3 4" key="1">
    <citation type="submission" date="2016-06" db="EMBL/GenBank/DDBJ databases">
        <authorList>
            <person name="Kjaerup R.B."/>
            <person name="Dalgaard T.S."/>
            <person name="Juul-Madsen H.R."/>
        </authorList>
    </citation>
    <scope>NUCLEOTIDE SEQUENCE [LARGE SCALE GENOMIC DNA]</scope>
    <source>
        <strain evidence="3 4">DSM 45577</strain>
    </source>
</reference>
<keyword evidence="4" id="KW-1185">Reference proteome</keyword>
<dbReference type="EMBL" id="FMIA01000002">
    <property type="protein sequence ID" value="SCL63583.1"/>
    <property type="molecule type" value="Genomic_DNA"/>
</dbReference>
<evidence type="ECO:0000313" key="4">
    <source>
        <dbReference type="Proteomes" id="UP000198937"/>
    </source>
</evidence>
<dbReference type="OrthoDB" id="5176520at2"/>
<name>A0A1C6VB65_9ACTN</name>
<proteinExistence type="predicted"/>
<evidence type="ECO:0000256" key="1">
    <source>
        <dbReference type="SAM" id="MobiDB-lite"/>
    </source>
</evidence>
<keyword evidence="2" id="KW-0472">Membrane</keyword>
<dbReference type="RefSeq" id="WP_091444172.1">
    <property type="nucleotide sequence ID" value="NZ_BMMJ01000007.1"/>
</dbReference>
<feature type="region of interest" description="Disordered" evidence="1">
    <location>
        <begin position="262"/>
        <end position="290"/>
    </location>
</feature>
<gene>
    <name evidence="3" type="ORF">GA0070617_5246</name>
</gene>
<dbReference type="STRING" id="683228.GA0070617_5246"/>